<dbReference type="InterPro" id="IPR002213">
    <property type="entry name" value="UDP_glucos_trans"/>
</dbReference>
<comment type="similarity">
    <text evidence="1 3">Belongs to the UDP-glycosyltransferase family.</text>
</comment>
<evidence type="ECO:0000256" key="4">
    <source>
        <dbReference type="RuleBase" id="RU362057"/>
    </source>
</evidence>
<proteinExistence type="inferred from homology"/>
<evidence type="ECO:0000256" key="1">
    <source>
        <dbReference type="ARBA" id="ARBA00009995"/>
    </source>
</evidence>
<dbReference type="SUPFAM" id="SSF53756">
    <property type="entry name" value="UDP-Glycosyltransferase/glycogen phosphorylase"/>
    <property type="match status" value="1"/>
</dbReference>
<sequence>MSTSLSPPCPAPHVILFPFMSKGHTIPLLHLAKLIHRHRPSATFTVFTTTGNQPFISDSLSSIPLHLLNIISFPFPSHPAIPPRVESTDKLPSMSLLIPFIDAVERLQPLFENALESLQIYQNASTCFLISDGFLYWTQECASKFNIPRLVYYGMSTYAQSISKVVAENRTLFEGKGDDELIQVPDFPWINVTKHDFEHVFHGEPKGPHYEFIVKTGIAASKSYALLVNSFYEIEYKFLDSWNSKHQPKGWLIGPLCLVEKPISKTSGKPAWTSWLDRKRVEGKPVLYVAFGSQAEISDEQLKEIMIGLDKSEVDFLWALRIKPEQEDQIMQGFEEKVKERGLVVKGWIGQTEALEHGSVQGFLSHCGWNSVTESICAGVPILAWPMMAEQHLNARMVTEEIKVGLRVETCNGSVRGFVKWEGLAKMVKELMGGKIGEVARQRVKELKEAAKEAIKPGGTSWRNLELLLSELETGPTVNYYNNGSL</sequence>
<reference evidence="5" key="1">
    <citation type="journal article" date="2013" name="J. Plant Res.">
        <title>Effect of fungi and light on seed germination of three Opuntia species from semiarid lands of central Mexico.</title>
        <authorList>
            <person name="Delgado-Sanchez P."/>
            <person name="Jimenez-Bremont J.F."/>
            <person name="Guerrero-Gonzalez Mde L."/>
            <person name="Flores J."/>
        </authorList>
    </citation>
    <scope>NUCLEOTIDE SEQUENCE</scope>
    <source>
        <tissue evidence="5">Cladode</tissue>
    </source>
</reference>
<dbReference type="EC" id="2.4.1.-" evidence="4"/>
<organism evidence="5">
    <name type="scientific">Opuntia streptacantha</name>
    <name type="common">Prickly pear cactus</name>
    <name type="synonym">Opuntia cardona</name>
    <dbReference type="NCBI Taxonomy" id="393608"/>
    <lineage>
        <taxon>Eukaryota</taxon>
        <taxon>Viridiplantae</taxon>
        <taxon>Streptophyta</taxon>
        <taxon>Embryophyta</taxon>
        <taxon>Tracheophyta</taxon>
        <taxon>Spermatophyta</taxon>
        <taxon>Magnoliopsida</taxon>
        <taxon>eudicotyledons</taxon>
        <taxon>Gunneridae</taxon>
        <taxon>Pentapetalae</taxon>
        <taxon>Caryophyllales</taxon>
        <taxon>Cactineae</taxon>
        <taxon>Cactaceae</taxon>
        <taxon>Opuntioideae</taxon>
        <taxon>Opuntia</taxon>
    </lineage>
</organism>
<dbReference type="CDD" id="cd03784">
    <property type="entry name" value="GT1_Gtf-like"/>
    <property type="match status" value="1"/>
</dbReference>
<dbReference type="PANTHER" id="PTHR48047">
    <property type="entry name" value="GLYCOSYLTRANSFERASE"/>
    <property type="match status" value="1"/>
</dbReference>
<dbReference type="InterPro" id="IPR035595">
    <property type="entry name" value="UDP_glycos_trans_CS"/>
</dbReference>
<keyword evidence="3" id="KW-0328">Glycosyltransferase</keyword>
<reference evidence="5" key="2">
    <citation type="submission" date="2020-07" db="EMBL/GenBank/DDBJ databases">
        <authorList>
            <person name="Vera ALvarez R."/>
            <person name="Arias-Moreno D.M."/>
            <person name="Jimenez-Jacinto V."/>
            <person name="Jimenez-Bremont J.F."/>
            <person name="Swaminathan K."/>
            <person name="Moose S.P."/>
            <person name="Guerrero-Gonzalez M.L."/>
            <person name="Marino-Ramirez L."/>
            <person name="Landsman D."/>
            <person name="Rodriguez-Kessler M."/>
            <person name="Delgado-Sanchez P."/>
        </authorList>
    </citation>
    <scope>NUCLEOTIDE SEQUENCE</scope>
    <source>
        <tissue evidence="5">Cladode</tissue>
    </source>
</reference>
<dbReference type="Pfam" id="PF00201">
    <property type="entry name" value="UDPGT"/>
    <property type="match status" value="1"/>
</dbReference>
<dbReference type="FunFam" id="3.40.50.2000:FF:000107">
    <property type="entry name" value="Glycosyltransferase"/>
    <property type="match status" value="1"/>
</dbReference>
<dbReference type="AlphaFoldDB" id="A0A7C9DTV0"/>
<name>A0A7C9DTV0_OPUST</name>
<dbReference type="PANTHER" id="PTHR48047:SF51">
    <property type="entry name" value="GLYCOSYLTRANSFERASE"/>
    <property type="match status" value="1"/>
</dbReference>
<keyword evidence="2 3" id="KW-0808">Transferase</keyword>
<evidence type="ECO:0000256" key="3">
    <source>
        <dbReference type="RuleBase" id="RU003718"/>
    </source>
</evidence>
<evidence type="ECO:0000313" key="5">
    <source>
        <dbReference type="EMBL" id="MBA4650027.1"/>
    </source>
</evidence>
<protein>
    <recommendedName>
        <fullName evidence="4">Glycosyltransferase</fullName>
        <ecNumber evidence="4">2.4.1.-</ecNumber>
    </recommendedName>
</protein>
<evidence type="ECO:0000256" key="2">
    <source>
        <dbReference type="ARBA" id="ARBA00022679"/>
    </source>
</evidence>
<dbReference type="EMBL" id="GISG01162948">
    <property type="protein sequence ID" value="MBA4650027.1"/>
    <property type="molecule type" value="Transcribed_RNA"/>
</dbReference>
<dbReference type="Gene3D" id="3.40.50.2000">
    <property type="entry name" value="Glycogen Phosphorylase B"/>
    <property type="match status" value="2"/>
</dbReference>
<dbReference type="GO" id="GO:0035251">
    <property type="term" value="F:UDP-glucosyltransferase activity"/>
    <property type="evidence" value="ECO:0007669"/>
    <property type="project" value="TreeGrafter"/>
</dbReference>
<dbReference type="PROSITE" id="PS00375">
    <property type="entry name" value="UDPGT"/>
    <property type="match status" value="1"/>
</dbReference>
<accession>A0A7C9DTV0</accession>